<proteinExistence type="predicted"/>
<evidence type="ECO:0000313" key="4">
    <source>
        <dbReference type="RefSeq" id="XP_048140421.1"/>
    </source>
</evidence>
<keyword evidence="1" id="KW-0175">Coiled coil</keyword>
<evidence type="ECO:0000256" key="1">
    <source>
        <dbReference type="SAM" id="Coils"/>
    </source>
</evidence>
<organism evidence="3 4">
    <name type="scientific">Rhodamnia argentea</name>
    <dbReference type="NCBI Taxonomy" id="178133"/>
    <lineage>
        <taxon>Eukaryota</taxon>
        <taxon>Viridiplantae</taxon>
        <taxon>Streptophyta</taxon>
        <taxon>Embryophyta</taxon>
        <taxon>Tracheophyta</taxon>
        <taxon>Spermatophyta</taxon>
        <taxon>Magnoliopsida</taxon>
        <taxon>eudicotyledons</taxon>
        <taxon>Gunneridae</taxon>
        <taxon>Pentapetalae</taxon>
        <taxon>rosids</taxon>
        <taxon>malvids</taxon>
        <taxon>Myrtales</taxon>
        <taxon>Myrtaceae</taxon>
        <taxon>Myrtoideae</taxon>
        <taxon>Myrteae</taxon>
        <taxon>Australasian group</taxon>
        <taxon>Rhodamnia</taxon>
    </lineage>
</organism>
<evidence type="ECO:0000313" key="3">
    <source>
        <dbReference type="Proteomes" id="UP000827889"/>
    </source>
</evidence>
<sequence>MADEAIVNSASDPEVVNWHPADQRGVDSKVNDLTLKLKLLELEKFNLLCENDETKERVGELMAEIEKLRNGEGEAKKEVARLRSATEKKDQIIQGLKREVEGLKNGRAESDVKVRELELKIGQSEVRETMLMVEKGKAKKKLTERVEAKEREISGLKEKIGDLEARIAMVVSKLQSSKNEKSAAEDALRISEEKAKEMESKLVELQRKLEQEEKVITGLKDKTAETISGRREIFDETEDKGWKQQWPVVAAGSAGTIVLATAVAYVCYSRRQS</sequence>
<name>A0ABM3HV11_9MYRT</name>
<dbReference type="RefSeq" id="XP_048140421.1">
    <property type="nucleotide sequence ID" value="XM_048284464.1"/>
</dbReference>
<dbReference type="Gene3D" id="1.10.287.1490">
    <property type="match status" value="1"/>
</dbReference>
<protein>
    <submittedName>
        <fullName evidence="4">Peroxisomal and mitochondrial division factor 2-like</fullName>
    </submittedName>
</protein>
<feature type="transmembrane region" description="Helical" evidence="2">
    <location>
        <begin position="246"/>
        <end position="268"/>
    </location>
</feature>
<feature type="coiled-coil region" evidence="1">
    <location>
        <begin position="37"/>
        <end position="71"/>
    </location>
</feature>
<feature type="coiled-coil region" evidence="1">
    <location>
        <begin position="132"/>
        <end position="222"/>
    </location>
</feature>
<keyword evidence="2" id="KW-0812">Transmembrane</keyword>
<dbReference type="GeneID" id="115736794"/>
<keyword evidence="3" id="KW-1185">Reference proteome</keyword>
<keyword evidence="2" id="KW-0472">Membrane</keyword>
<keyword evidence="2" id="KW-1133">Transmembrane helix</keyword>
<reference evidence="4" key="1">
    <citation type="submission" date="2025-08" db="UniProtKB">
        <authorList>
            <consortium name="RefSeq"/>
        </authorList>
    </citation>
    <scope>IDENTIFICATION</scope>
    <source>
        <tissue evidence="4">Leaf</tissue>
    </source>
</reference>
<evidence type="ECO:0000256" key="2">
    <source>
        <dbReference type="SAM" id="Phobius"/>
    </source>
</evidence>
<accession>A0ABM3HV11</accession>
<dbReference type="Proteomes" id="UP000827889">
    <property type="component" value="Chromosome 8"/>
</dbReference>
<gene>
    <name evidence="4" type="primary">LOC115736794</name>
</gene>